<dbReference type="RefSeq" id="WP_188489655.1">
    <property type="nucleotide sequence ID" value="NZ_BMCS01000001.1"/>
</dbReference>
<organism evidence="8 9">
    <name type="scientific">Williamsia phyllosphaerae</name>
    <dbReference type="NCBI Taxonomy" id="885042"/>
    <lineage>
        <taxon>Bacteria</taxon>
        <taxon>Bacillati</taxon>
        <taxon>Actinomycetota</taxon>
        <taxon>Actinomycetes</taxon>
        <taxon>Mycobacteriales</taxon>
        <taxon>Nocardiaceae</taxon>
        <taxon>Williamsia</taxon>
    </lineage>
</organism>
<evidence type="ECO:0000256" key="2">
    <source>
        <dbReference type="ARBA" id="ARBA00022729"/>
    </source>
</evidence>
<keyword evidence="5" id="KW-0676">Redox-active center</keyword>
<comment type="caution">
    <text evidence="8">The sequence shown here is derived from an EMBL/GenBank/DDBJ whole genome shotgun (WGS) entry which is preliminary data.</text>
</comment>
<keyword evidence="6" id="KW-1133">Transmembrane helix</keyword>
<comment type="similarity">
    <text evidence="1">Belongs to the thioredoxin family. DsbA subfamily.</text>
</comment>
<protein>
    <recommendedName>
        <fullName evidence="7">Thioredoxin-like fold domain-containing protein</fullName>
    </recommendedName>
</protein>
<dbReference type="CDD" id="cd02972">
    <property type="entry name" value="DsbA_family"/>
    <property type="match status" value="1"/>
</dbReference>
<dbReference type="Proteomes" id="UP000632454">
    <property type="component" value="Unassembled WGS sequence"/>
</dbReference>
<evidence type="ECO:0000256" key="6">
    <source>
        <dbReference type="SAM" id="Phobius"/>
    </source>
</evidence>
<keyword evidence="9" id="KW-1185">Reference proteome</keyword>
<dbReference type="InterPro" id="IPR012336">
    <property type="entry name" value="Thioredoxin-like_fold"/>
</dbReference>
<proteinExistence type="inferred from homology"/>
<name>A0ABQ1UUM4_9NOCA</name>
<dbReference type="PANTHER" id="PTHR13887:SF14">
    <property type="entry name" value="DISULFIDE BOND FORMATION PROTEIN D"/>
    <property type="match status" value="1"/>
</dbReference>
<evidence type="ECO:0000256" key="5">
    <source>
        <dbReference type="ARBA" id="ARBA00023284"/>
    </source>
</evidence>
<dbReference type="Pfam" id="PF13462">
    <property type="entry name" value="Thioredoxin_4"/>
    <property type="match status" value="1"/>
</dbReference>
<dbReference type="Gene3D" id="3.40.30.10">
    <property type="entry name" value="Glutaredoxin"/>
    <property type="match status" value="1"/>
</dbReference>
<keyword evidence="2" id="KW-0732">Signal</keyword>
<keyword evidence="3" id="KW-0560">Oxidoreductase</keyword>
<feature type="transmembrane region" description="Helical" evidence="6">
    <location>
        <begin position="21"/>
        <end position="45"/>
    </location>
</feature>
<reference evidence="9" key="1">
    <citation type="journal article" date="2019" name="Int. J. Syst. Evol. Microbiol.">
        <title>The Global Catalogue of Microorganisms (GCM) 10K type strain sequencing project: providing services to taxonomists for standard genome sequencing and annotation.</title>
        <authorList>
            <consortium name="The Broad Institute Genomics Platform"/>
            <consortium name="The Broad Institute Genome Sequencing Center for Infectious Disease"/>
            <person name="Wu L."/>
            <person name="Ma J."/>
        </authorList>
    </citation>
    <scope>NUCLEOTIDE SEQUENCE [LARGE SCALE GENOMIC DNA]</scope>
    <source>
        <strain evidence="9">CCM 7855</strain>
    </source>
</reference>
<keyword evidence="6" id="KW-0472">Membrane</keyword>
<dbReference type="InterPro" id="IPR036249">
    <property type="entry name" value="Thioredoxin-like_sf"/>
</dbReference>
<sequence length="248" mass="25852">MAEKKSSTRQRAKYQPQKTSSTTTYLLAAVAVVVIAAVVVGGVIWNNQRNKGEADPNVLAQNASLIIGRADAPHTIDVFEDFQCPVCKEFEAQSGQAMIDAAAAGTLRVRYHFLTFLNRNSGSGDYSSRAAGAALCVAEGGNQDTFLKFHSKLYVEQPPEGGDDPDNAALAQKAAAVGATPAAQQCITAGTKIQAANEAADQSTTQLSKSLNGQVGTPSVLSGGQPVADLLSGPQWLQTLLSGSADEN</sequence>
<evidence type="ECO:0000259" key="7">
    <source>
        <dbReference type="Pfam" id="PF13462"/>
    </source>
</evidence>
<evidence type="ECO:0000313" key="8">
    <source>
        <dbReference type="EMBL" id="GGF26323.1"/>
    </source>
</evidence>
<gene>
    <name evidence="8" type="ORF">GCM10007298_22740</name>
</gene>
<evidence type="ECO:0000256" key="1">
    <source>
        <dbReference type="ARBA" id="ARBA00005791"/>
    </source>
</evidence>
<keyword evidence="6" id="KW-0812">Transmembrane</keyword>
<dbReference type="EMBL" id="BMCS01000001">
    <property type="protein sequence ID" value="GGF26323.1"/>
    <property type="molecule type" value="Genomic_DNA"/>
</dbReference>
<evidence type="ECO:0000256" key="4">
    <source>
        <dbReference type="ARBA" id="ARBA00023157"/>
    </source>
</evidence>
<evidence type="ECO:0000313" key="9">
    <source>
        <dbReference type="Proteomes" id="UP000632454"/>
    </source>
</evidence>
<evidence type="ECO:0000256" key="3">
    <source>
        <dbReference type="ARBA" id="ARBA00023002"/>
    </source>
</evidence>
<accession>A0ABQ1UUM4</accession>
<dbReference type="SUPFAM" id="SSF52833">
    <property type="entry name" value="Thioredoxin-like"/>
    <property type="match status" value="1"/>
</dbReference>
<feature type="domain" description="Thioredoxin-like fold" evidence="7">
    <location>
        <begin position="63"/>
        <end position="230"/>
    </location>
</feature>
<keyword evidence="4" id="KW-1015">Disulfide bond</keyword>
<dbReference type="PANTHER" id="PTHR13887">
    <property type="entry name" value="GLUTATHIONE S-TRANSFERASE KAPPA"/>
    <property type="match status" value="1"/>
</dbReference>